<dbReference type="RefSeq" id="WP_188883648.1">
    <property type="nucleotide sequence ID" value="NZ_BMPF01000003.1"/>
</dbReference>
<evidence type="ECO:0000313" key="5">
    <source>
        <dbReference type="Proteomes" id="UP000628840"/>
    </source>
</evidence>
<dbReference type="InterPro" id="IPR002060">
    <property type="entry name" value="Squ/phyt_synthse"/>
</dbReference>
<dbReference type="OrthoDB" id="305023at2157"/>
<dbReference type="Pfam" id="PF00494">
    <property type="entry name" value="SQS_PSY"/>
    <property type="match status" value="1"/>
</dbReference>
<dbReference type="PROSITE" id="PS01045">
    <property type="entry name" value="SQUALEN_PHYTOEN_SYN_2"/>
    <property type="match status" value="1"/>
</dbReference>
<name>A0A830FB49_9EURY</name>
<dbReference type="Proteomes" id="UP000628840">
    <property type="component" value="Unassembled WGS sequence"/>
</dbReference>
<dbReference type="SFLD" id="SFLDS00005">
    <property type="entry name" value="Isoprenoid_Synthase_Type_I"/>
    <property type="match status" value="1"/>
</dbReference>
<dbReference type="GO" id="GO:0004311">
    <property type="term" value="F:geranylgeranyl diphosphate synthase activity"/>
    <property type="evidence" value="ECO:0007669"/>
    <property type="project" value="InterPro"/>
</dbReference>
<dbReference type="SFLD" id="SFLDG01212">
    <property type="entry name" value="Phytoene_synthase_like"/>
    <property type="match status" value="1"/>
</dbReference>
<gene>
    <name evidence="4" type="ORF">GCM10009037_20420</name>
</gene>
<sequence length="338" mass="38587">MVSSDDVATSKAIQQRTGPTFHLATRLLPERVRRPTYVLYGFFRVADDVVDDTDRDAERQRHELAEIRAAVLDGAETDNPVIEAYRELADTYDIPSEETETFLDVMAMDLETRRYETHDDLEAYLRGSAVSVGYMMLDVMAAGDEMSEADVAAARPHAKALGEAFQLTNFLRDVREDVRDYDRIYLPTERLDAHGVTVEEIEDCSFSERYAALMRAELRRTERLYREGVAGIEFLPEDCRFAVLLAAVLYADHHRVIREHGYDTLSERRTLSTPRRLSLVAATGYHWWRTHDPVETFYAVSDVPRVDGSEAERGSRRSARSVRTRARAAVSTLRGVWE</sequence>
<keyword evidence="3" id="KW-0125">Carotenoid biosynthesis</keyword>
<dbReference type="Gene3D" id="1.10.600.10">
    <property type="entry name" value="Farnesyl Diphosphate Synthase"/>
    <property type="match status" value="1"/>
</dbReference>
<dbReference type="InterPro" id="IPR008949">
    <property type="entry name" value="Isoprenoid_synthase_dom_sf"/>
</dbReference>
<dbReference type="GO" id="GO:0016117">
    <property type="term" value="P:carotenoid biosynthetic process"/>
    <property type="evidence" value="ECO:0007669"/>
    <property type="project" value="UniProtKB-KW"/>
</dbReference>
<dbReference type="InterPro" id="IPR044843">
    <property type="entry name" value="Trans_IPPS_bact-type"/>
</dbReference>
<dbReference type="AlphaFoldDB" id="A0A830FB49"/>
<evidence type="ECO:0000313" key="4">
    <source>
        <dbReference type="EMBL" id="GGL36855.1"/>
    </source>
</evidence>
<dbReference type="GO" id="GO:0051996">
    <property type="term" value="F:squalene synthase [NAD(P)H] activity"/>
    <property type="evidence" value="ECO:0007669"/>
    <property type="project" value="InterPro"/>
</dbReference>
<dbReference type="PANTHER" id="PTHR31480">
    <property type="entry name" value="BIFUNCTIONAL LYCOPENE CYCLASE/PHYTOENE SYNTHASE"/>
    <property type="match status" value="1"/>
</dbReference>
<dbReference type="CDD" id="cd00683">
    <property type="entry name" value="Trans_IPPS_HH"/>
    <property type="match status" value="1"/>
</dbReference>
<dbReference type="SUPFAM" id="SSF48576">
    <property type="entry name" value="Terpenoid synthases"/>
    <property type="match status" value="1"/>
</dbReference>
<comment type="pathway">
    <text evidence="1">Carotenoid biosynthesis; phytoene biosynthesis.</text>
</comment>
<evidence type="ECO:0000256" key="3">
    <source>
        <dbReference type="ARBA" id="ARBA00022746"/>
    </source>
</evidence>
<dbReference type="EMBL" id="BMPF01000003">
    <property type="protein sequence ID" value="GGL36855.1"/>
    <property type="molecule type" value="Genomic_DNA"/>
</dbReference>
<dbReference type="SFLD" id="SFLDG01018">
    <property type="entry name" value="Squalene/Phytoene_Synthase_Lik"/>
    <property type="match status" value="1"/>
</dbReference>
<dbReference type="FunFam" id="1.10.600.10:FF:000020">
    <property type="entry name" value="Phytoene synthase"/>
    <property type="match status" value="1"/>
</dbReference>
<keyword evidence="5" id="KW-1185">Reference proteome</keyword>
<organism evidence="4 5">
    <name type="scientific">Halarchaeum grantii</name>
    <dbReference type="NCBI Taxonomy" id="1193105"/>
    <lineage>
        <taxon>Archaea</taxon>
        <taxon>Methanobacteriati</taxon>
        <taxon>Methanobacteriota</taxon>
        <taxon>Stenosarchaea group</taxon>
        <taxon>Halobacteria</taxon>
        <taxon>Halobacteriales</taxon>
        <taxon>Halobacteriaceae</taxon>
    </lineage>
</organism>
<proteinExistence type="predicted"/>
<dbReference type="InterPro" id="IPR019845">
    <property type="entry name" value="Squalene/phytoene_synthase_CS"/>
</dbReference>
<evidence type="ECO:0000256" key="1">
    <source>
        <dbReference type="ARBA" id="ARBA00004684"/>
    </source>
</evidence>
<dbReference type="InterPro" id="IPR033904">
    <property type="entry name" value="Trans_IPPS_HH"/>
</dbReference>
<evidence type="ECO:0000256" key="2">
    <source>
        <dbReference type="ARBA" id="ARBA00022679"/>
    </source>
</evidence>
<protein>
    <submittedName>
        <fullName evidence="4">Geranylgeranyl-diphosphate geranylgeranyltransferase</fullName>
    </submittedName>
</protein>
<accession>A0A830FB49</accession>
<reference evidence="4 5" key="1">
    <citation type="journal article" date="2019" name="Int. J. Syst. Evol. Microbiol.">
        <title>The Global Catalogue of Microorganisms (GCM) 10K type strain sequencing project: providing services to taxonomists for standard genome sequencing and annotation.</title>
        <authorList>
            <consortium name="The Broad Institute Genomics Platform"/>
            <consortium name="The Broad Institute Genome Sequencing Center for Infectious Disease"/>
            <person name="Wu L."/>
            <person name="Ma J."/>
        </authorList>
    </citation>
    <scope>NUCLEOTIDE SEQUENCE [LARGE SCALE GENOMIC DNA]</scope>
    <source>
        <strain evidence="4 5">JCM 19585</strain>
    </source>
</reference>
<comment type="caution">
    <text evidence="4">The sequence shown here is derived from an EMBL/GenBank/DDBJ whole genome shotgun (WGS) entry which is preliminary data.</text>
</comment>
<keyword evidence="2" id="KW-0808">Transferase</keyword>